<keyword evidence="11" id="KW-1185">Reference proteome</keyword>
<evidence type="ECO:0000256" key="9">
    <source>
        <dbReference type="SAM" id="Phobius"/>
    </source>
</evidence>
<dbReference type="RefSeq" id="WP_077692981.1">
    <property type="nucleotide sequence ID" value="NZ_MCOK01000001.1"/>
</dbReference>
<dbReference type="InterPro" id="IPR007208">
    <property type="entry name" value="MrpF/PhaF-like"/>
</dbReference>
<accession>A0A1V3C763</accession>
<evidence type="ECO:0000256" key="5">
    <source>
        <dbReference type="ARBA" id="ARBA00022692"/>
    </source>
</evidence>
<feature type="transmembrane region" description="Helical" evidence="9">
    <location>
        <begin position="36"/>
        <end position="53"/>
    </location>
</feature>
<evidence type="ECO:0000256" key="7">
    <source>
        <dbReference type="ARBA" id="ARBA00023136"/>
    </source>
</evidence>
<comment type="caution">
    <text evidence="10">The sequence shown here is derived from an EMBL/GenBank/DDBJ whole genome shotgun (WGS) entry which is preliminary data.</text>
</comment>
<dbReference type="AlphaFoldDB" id="A0A1V3C763"/>
<evidence type="ECO:0000256" key="3">
    <source>
        <dbReference type="ARBA" id="ARBA00022448"/>
    </source>
</evidence>
<evidence type="ECO:0000256" key="4">
    <source>
        <dbReference type="ARBA" id="ARBA00022475"/>
    </source>
</evidence>
<protein>
    <submittedName>
        <fullName evidence="10">Multiple resistance and pH regulation protein F</fullName>
    </submittedName>
</protein>
<dbReference type="OrthoDB" id="3733837at2"/>
<gene>
    <name evidence="10" type="ORF">NOSIN_24120</name>
</gene>
<dbReference type="Proteomes" id="UP000189004">
    <property type="component" value="Unassembled WGS sequence"/>
</dbReference>
<dbReference type="Pfam" id="PF04066">
    <property type="entry name" value="MrpF_PhaF"/>
    <property type="match status" value="1"/>
</dbReference>
<keyword evidence="7 9" id="KW-0472">Membrane</keyword>
<evidence type="ECO:0000313" key="11">
    <source>
        <dbReference type="Proteomes" id="UP000189004"/>
    </source>
</evidence>
<comment type="subcellular location">
    <subcellularLocation>
        <location evidence="1">Cell membrane</location>
        <topology evidence="1">Multi-pass membrane protein</topology>
    </subcellularLocation>
</comment>
<comment type="similarity">
    <text evidence="2">Belongs to the CPA3 antiporters (TC 2.A.63) subunit F family.</text>
</comment>
<dbReference type="STRING" id="501010.NOSIN_24120"/>
<evidence type="ECO:0000256" key="6">
    <source>
        <dbReference type="ARBA" id="ARBA00022989"/>
    </source>
</evidence>
<dbReference type="EMBL" id="MCOK01000001">
    <property type="protein sequence ID" value="OOC56533.1"/>
    <property type="molecule type" value="Genomic_DNA"/>
</dbReference>
<feature type="region of interest" description="Disordered" evidence="8">
    <location>
        <begin position="85"/>
        <end position="125"/>
    </location>
</feature>
<keyword evidence="5 9" id="KW-0812">Transmembrane</keyword>
<proteinExistence type="inferred from homology"/>
<evidence type="ECO:0000256" key="8">
    <source>
        <dbReference type="SAM" id="MobiDB-lite"/>
    </source>
</evidence>
<reference evidence="11" key="1">
    <citation type="submission" date="2016-08" db="EMBL/GenBank/DDBJ databases">
        <authorList>
            <person name="Tokovenko B."/>
            <person name="Kalinowski J."/>
        </authorList>
    </citation>
    <scope>NUCLEOTIDE SEQUENCE [LARGE SCALE GENOMIC DNA]</scope>
    <source>
        <strain evidence="11">UTMC102</strain>
    </source>
</reference>
<keyword evidence="4" id="KW-1003">Cell membrane</keyword>
<keyword evidence="6 9" id="KW-1133">Transmembrane helix</keyword>
<evidence type="ECO:0000256" key="2">
    <source>
        <dbReference type="ARBA" id="ARBA00009212"/>
    </source>
</evidence>
<dbReference type="PANTHER" id="PTHR34702:SF1">
    <property type="entry name" value="NA(+)_H(+) ANTIPORTER SUBUNIT F"/>
    <property type="match status" value="1"/>
</dbReference>
<sequence>MNALWTAIGVMLGVAALLGMIRMLMGPSVLDRALSVDVLIASALTGTGAYAAFHRDPTVLPTLLVLSLLGFVGSVSIAKFVARRTLQERSSTTTSVHPVSTATDPHPAPAAPTDTAPEPEKGENP</sequence>
<dbReference type="GO" id="GO:0015385">
    <property type="term" value="F:sodium:proton antiporter activity"/>
    <property type="evidence" value="ECO:0007669"/>
    <property type="project" value="TreeGrafter"/>
</dbReference>
<feature type="transmembrane region" description="Helical" evidence="9">
    <location>
        <begin position="59"/>
        <end position="82"/>
    </location>
</feature>
<evidence type="ECO:0000313" key="10">
    <source>
        <dbReference type="EMBL" id="OOC56533.1"/>
    </source>
</evidence>
<keyword evidence="3" id="KW-0813">Transport</keyword>
<dbReference type="GO" id="GO:0005886">
    <property type="term" value="C:plasma membrane"/>
    <property type="evidence" value="ECO:0007669"/>
    <property type="project" value="UniProtKB-SubCell"/>
</dbReference>
<organism evidence="10 11">
    <name type="scientific">Nocardiopsis sinuspersici</name>
    <dbReference type="NCBI Taxonomy" id="501010"/>
    <lineage>
        <taxon>Bacteria</taxon>
        <taxon>Bacillati</taxon>
        <taxon>Actinomycetota</taxon>
        <taxon>Actinomycetes</taxon>
        <taxon>Streptosporangiales</taxon>
        <taxon>Nocardiopsidaceae</taxon>
        <taxon>Nocardiopsis</taxon>
    </lineage>
</organism>
<feature type="compositionally biased region" description="Low complexity" evidence="8">
    <location>
        <begin position="90"/>
        <end position="116"/>
    </location>
</feature>
<dbReference type="PANTHER" id="PTHR34702">
    <property type="entry name" value="NA(+)/H(+) ANTIPORTER SUBUNIT F1"/>
    <property type="match status" value="1"/>
</dbReference>
<evidence type="ECO:0000256" key="1">
    <source>
        <dbReference type="ARBA" id="ARBA00004651"/>
    </source>
</evidence>
<name>A0A1V3C763_9ACTN</name>
<feature type="transmembrane region" description="Helical" evidence="9">
    <location>
        <begin position="6"/>
        <end position="24"/>
    </location>
</feature>